<evidence type="ECO:0000313" key="2">
    <source>
        <dbReference type="EMBL" id="MEU8132935.1"/>
    </source>
</evidence>
<dbReference type="Gene3D" id="3.40.50.720">
    <property type="entry name" value="NAD(P)-binding Rossmann-like Domain"/>
    <property type="match status" value="1"/>
</dbReference>
<dbReference type="SUPFAM" id="SSF51735">
    <property type="entry name" value="NAD(P)-binding Rossmann-fold domains"/>
    <property type="match status" value="1"/>
</dbReference>
<dbReference type="PANTHER" id="PTHR43943">
    <property type="entry name" value="DEHYDROGENASE/REDUCTASE (SDR FAMILY) MEMBER 4"/>
    <property type="match status" value="1"/>
</dbReference>
<reference evidence="2 3" key="1">
    <citation type="submission" date="2024-06" db="EMBL/GenBank/DDBJ databases">
        <title>The Natural Products Discovery Center: Release of the First 8490 Sequenced Strains for Exploring Actinobacteria Biosynthetic Diversity.</title>
        <authorList>
            <person name="Kalkreuter E."/>
            <person name="Kautsar S.A."/>
            <person name="Yang D."/>
            <person name="Bader C.D."/>
            <person name="Teijaro C.N."/>
            <person name="Fluegel L."/>
            <person name="Davis C.M."/>
            <person name="Simpson J.R."/>
            <person name="Lauterbach L."/>
            <person name="Steele A.D."/>
            <person name="Gui C."/>
            <person name="Meng S."/>
            <person name="Li G."/>
            <person name="Viehrig K."/>
            <person name="Ye F."/>
            <person name="Su P."/>
            <person name="Kiefer A.F."/>
            <person name="Nichols A."/>
            <person name="Cepeda A.J."/>
            <person name="Yan W."/>
            <person name="Fan B."/>
            <person name="Jiang Y."/>
            <person name="Adhikari A."/>
            <person name="Zheng C.-J."/>
            <person name="Schuster L."/>
            <person name="Cowan T.M."/>
            <person name="Smanski M.J."/>
            <person name="Chevrette M.G."/>
            <person name="De Carvalho L.P.S."/>
            <person name="Shen B."/>
        </authorList>
    </citation>
    <scope>NUCLEOTIDE SEQUENCE [LARGE SCALE GENOMIC DNA]</scope>
    <source>
        <strain evidence="2 3">NPDC048946</strain>
    </source>
</reference>
<dbReference type="PRINTS" id="PR00081">
    <property type="entry name" value="GDHRDH"/>
</dbReference>
<dbReference type="InterPro" id="IPR036291">
    <property type="entry name" value="NAD(P)-bd_dom_sf"/>
</dbReference>
<protein>
    <submittedName>
        <fullName evidence="2">Glucose 1-dehydrogenase</fullName>
        <ecNumber evidence="2">1.1.1.47</ecNumber>
    </submittedName>
</protein>
<dbReference type="PROSITE" id="PS00061">
    <property type="entry name" value="ADH_SHORT"/>
    <property type="match status" value="1"/>
</dbReference>
<dbReference type="EC" id="1.1.1.47" evidence="2"/>
<dbReference type="PANTHER" id="PTHR43943:SF2">
    <property type="entry name" value="DEHYDROGENASE_REDUCTASE 4"/>
    <property type="match status" value="1"/>
</dbReference>
<dbReference type="Pfam" id="PF13561">
    <property type="entry name" value="adh_short_C2"/>
    <property type="match status" value="1"/>
</dbReference>
<dbReference type="CDD" id="cd05233">
    <property type="entry name" value="SDR_c"/>
    <property type="match status" value="1"/>
</dbReference>
<accession>A0ABV3DB13</accession>
<gene>
    <name evidence="2" type="ORF">AB0C36_05455</name>
</gene>
<proteinExistence type="inferred from homology"/>
<dbReference type="PRINTS" id="PR00080">
    <property type="entry name" value="SDRFAMILY"/>
</dbReference>
<dbReference type="EMBL" id="JBEZFP010000009">
    <property type="protein sequence ID" value="MEU8132935.1"/>
    <property type="molecule type" value="Genomic_DNA"/>
</dbReference>
<comment type="caution">
    <text evidence="2">The sequence shown here is derived from an EMBL/GenBank/DDBJ whole genome shotgun (WGS) entry which is preliminary data.</text>
</comment>
<dbReference type="Proteomes" id="UP001551482">
    <property type="component" value="Unassembled WGS sequence"/>
</dbReference>
<dbReference type="RefSeq" id="WP_358349593.1">
    <property type="nucleotide sequence ID" value="NZ_JBEZFP010000009.1"/>
</dbReference>
<keyword evidence="2" id="KW-0560">Oxidoreductase</keyword>
<dbReference type="InterPro" id="IPR002347">
    <property type="entry name" value="SDR_fam"/>
</dbReference>
<name>A0ABV3DB13_9ACTN</name>
<sequence length="268" mass="27520">MSDNPTSTAPDAGQGAARDPFDLTGRVAIVTGGSRGIGLAIAKGFAARGAKVVVASRKADSCDAAVKDIEATGGEALAVATHMGELDALQNLVDRTVERFGGIDIVVNNAANPLTLPIGQYTPEAWEKSFHVNLRGPVFLTQYALPHLRRSTVGASVINVISAGVFLRSEPTSLYASAKSGLLAFTRSAAGALAPENIRVNALAPGTVDTDMVRNNTPEVVASMAKSSPMGRMAAPEEMVGPALLLASDAGSYITGQVISPDGGLTVH</sequence>
<dbReference type="InterPro" id="IPR020904">
    <property type="entry name" value="Sc_DH/Rdtase_CS"/>
</dbReference>
<keyword evidence="3" id="KW-1185">Reference proteome</keyword>
<evidence type="ECO:0000313" key="3">
    <source>
        <dbReference type="Proteomes" id="UP001551482"/>
    </source>
</evidence>
<dbReference type="GO" id="GO:0047936">
    <property type="term" value="F:glucose 1-dehydrogenase [NAD(P)+] activity"/>
    <property type="evidence" value="ECO:0007669"/>
    <property type="project" value="UniProtKB-EC"/>
</dbReference>
<dbReference type="NCBIfam" id="NF005559">
    <property type="entry name" value="PRK07231.1"/>
    <property type="match status" value="1"/>
</dbReference>
<comment type="similarity">
    <text evidence="1">Belongs to the short-chain dehydrogenases/reductases (SDR) family.</text>
</comment>
<organism evidence="2 3">
    <name type="scientific">Streptodolium elevatio</name>
    <dbReference type="NCBI Taxonomy" id="3157996"/>
    <lineage>
        <taxon>Bacteria</taxon>
        <taxon>Bacillati</taxon>
        <taxon>Actinomycetota</taxon>
        <taxon>Actinomycetes</taxon>
        <taxon>Kitasatosporales</taxon>
        <taxon>Streptomycetaceae</taxon>
        <taxon>Streptodolium</taxon>
    </lineage>
</organism>
<evidence type="ECO:0000256" key="1">
    <source>
        <dbReference type="ARBA" id="ARBA00006484"/>
    </source>
</evidence>